<dbReference type="AlphaFoldDB" id="A0A1S7QT51"/>
<organism evidence="1 2">
    <name type="scientific">Agrobacterium deltaense Zutra 3/1</name>
    <dbReference type="NCBI Taxonomy" id="1183427"/>
    <lineage>
        <taxon>Bacteria</taxon>
        <taxon>Pseudomonadati</taxon>
        <taxon>Pseudomonadota</taxon>
        <taxon>Alphaproteobacteria</taxon>
        <taxon>Hyphomicrobiales</taxon>
        <taxon>Rhizobiaceae</taxon>
        <taxon>Rhizobium/Agrobacterium group</taxon>
        <taxon>Agrobacterium</taxon>
    </lineage>
</organism>
<dbReference type="Proteomes" id="UP000191987">
    <property type="component" value="Unassembled WGS sequence"/>
</dbReference>
<evidence type="ECO:0000313" key="2">
    <source>
        <dbReference type="Proteomes" id="UP000191987"/>
    </source>
</evidence>
<proteinExistence type="predicted"/>
<reference evidence="1 2" key="1">
    <citation type="submission" date="2016-01" db="EMBL/GenBank/DDBJ databases">
        <authorList>
            <person name="Oliw E.H."/>
        </authorList>
    </citation>
    <scope>NUCLEOTIDE SEQUENCE [LARGE SCALE GENOMIC DNA]</scope>
    <source>
        <strain evidence="1 2">Zutra 3-1</strain>
    </source>
</reference>
<protein>
    <submittedName>
        <fullName evidence="1">Uncharacterized protein</fullName>
    </submittedName>
</protein>
<accession>A0A1S7QT51</accession>
<name>A0A1S7QT51_9HYPH</name>
<gene>
    <name evidence="1" type="ORF">AGR7C_Lc100173</name>
</gene>
<dbReference type="EMBL" id="FBWG01000028">
    <property type="protein sequence ID" value="CUX41815.1"/>
    <property type="molecule type" value="Genomic_DNA"/>
</dbReference>
<sequence length="26" mass="3026">MIGAPNQLTRVYRTLILGPYQPETRH</sequence>
<evidence type="ECO:0000313" key="1">
    <source>
        <dbReference type="EMBL" id="CUX41815.1"/>
    </source>
</evidence>